<proteinExistence type="predicted"/>
<feature type="compositionally biased region" description="Low complexity" evidence="1">
    <location>
        <begin position="35"/>
        <end position="46"/>
    </location>
</feature>
<accession>A0ABD5PBP8</accession>
<evidence type="ECO:0000259" key="2">
    <source>
        <dbReference type="Pfam" id="PF24458"/>
    </source>
</evidence>
<dbReference type="AlphaFoldDB" id="A0ABD5PBP8"/>
<feature type="compositionally biased region" description="Acidic residues" evidence="1">
    <location>
        <begin position="47"/>
        <end position="61"/>
    </location>
</feature>
<sequence>MSGDRSLDEFATGAETAESEARDEGEADVEEGGTDADAAADPVSEAGESDEADVADGEEDAEAKTEHLDADAVDPATPTMRHDPAGVACGACGETVERRWEEDDAFVCADCKAW</sequence>
<reference evidence="3 4" key="1">
    <citation type="journal article" date="2019" name="Int. J. Syst. Evol. Microbiol.">
        <title>The Global Catalogue of Microorganisms (GCM) 10K type strain sequencing project: providing services to taxonomists for standard genome sequencing and annotation.</title>
        <authorList>
            <consortium name="The Broad Institute Genomics Platform"/>
            <consortium name="The Broad Institute Genome Sequencing Center for Infectious Disease"/>
            <person name="Wu L."/>
            <person name="Ma J."/>
        </authorList>
    </citation>
    <scope>NUCLEOTIDE SEQUENCE [LARGE SCALE GENOMIC DNA]</scope>
    <source>
        <strain evidence="3 4">CGMCC 1.12553</strain>
    </source>
</reference>
<protein>
    <recommendedName>
        <fullName evidence="2">DUF7573 domain-containing protein</fullName>
    </recommendedName>
</protein>
<organism evidence="3 4">
    <name type="scientific">Halobium salinum</name>
    <dbReference type="NCBI Taxonomy" id="1364940"/>
    <lineage>
        <taxon>Archaea</taxon>
        <taxon>Methanobacteriati</taxon>
        <taxon>Methanobacteriota</taxon>
        <taxon>Stenosarchaea group</taxon>
        <taxon>Halobacteria</taxon>
        <taxon>Halobacteriales</taxon>
        <taxon>Haloferacaceae</taxon>
        <taxon>Halobium</taxon>
    </lineage>
</organism>
<keyword evidence="4" id="KW-1185">Reference proteome</keyword>
<feature type="domain" description="DUF7573" evidence="2">
    <location>
        <begin position="76"/>
        <end position="114"/>
    </location>
</feature>
<dbReference type="Pfam" id="PF24458">
    <property type="entry name" value="DUF7573"/>
    <property type="match status" value="1"/>
</dbReference>
<evidence type="ECO:0000256" key="1">
    <source>
        <dbReference type="SAM" id="MobiDB-lite"/>
    </source>
</evidence>
<gene>
    <name evidence="3" type="ORF">ACFO0N_10255</name>
</gene>
<dbReference type="EMBL" id="JBHSDS010000006">
    <property type="protein sequence ID" value="MFC4358327.1"/>
    <property type="molecule type" value="Genomic_DNA"/>
</dbReference>
<evidence type="ECO:0000313" key="3">
    <source>
        <dbReference type="EMBL" id="MFC4358327.1"/>
    </source>
</evidence>
<dbReference type="RefSeq" id="WP_267623984.1">
    <property type="nucleotide sequence ID" value="NZ_JAODIW010000008.1"/>
</dbReference>
<dbReference type="Proteomes" id="UP001595921">
    <property type="component" value="Unassembled WGS sequence"/>
</dbReference>
<feature type="compositionally biased region" description="Acidic residues" evidence="1">
    <location>
        <begin position="25"/>
        <end position="34"/>
    </location>
</feature>
<dbReference type="InterPro" id="IPR055995">
    <property type="entry name" value="DUF7573"/>
</dbReference>
<evidence type="ECO:0000313" key="4">
    <source>
        <dbReference type="Proteomes" id="UP001595921"/>
    </source>
</evidence>
<name>A0ABD5PBP8_9EURY</name>
<feature type="region of interest" description="Disordered" evidence="1">
    <location>
        <begin position="1"/>
        <end position="87"/>
    </location>
</feature>
<comment type="caution">
    <text evidence="3">The sequence shown here is derived from an EMBL/GenBank/DDBJ whole genome shotgun (WGS) entry which is preliminary data.</text>
</comment>